<dbReference type="Gene3D" id="3.30.420.10">
    <property type="entry name" value="Ribonuclease H-like superfamily/Ribonuclease H"/>
    <property type="match status" value="1"/>
</dbReference>
<dbReference type="InterPro" id="IPR043502">
    <property type="entry name" value="DNA/RNA_pol_sf"/>
</dbReference>
<name>A0ABY7ERG8_MYAAR</name>
<gene>
    <name evidence="12" type="ORF">MAR_025709</name>
</gene>
<dbReference type="SUPFAM" id="SSF53098">
    <property type="entry name" value="Ribonuclease H-like"/>
    <property type="match status" value="1"/>
</dbReference>
<keyword evidence="9" id="KW-0479">Metal-binding</keyword>
<protein>
    <recommendedName>
        <fullName evidence="2">DNA-directed DNA polymerase</fullName>
        <ecNumber evidence="2">2.7.7.7</ecNumber>
    </recommendedName>
</protein>
<keyword evidence="13" id="KW-1185">Reference proteome</keyword>
<dbReference type="Gene3D" id="3.30.160.60">
    <property type="entry name" value="Classic Zinc Finger"/>
    <property type="match status" value="2"/>
</dbReference>
<dbReference type="InterPro" id="IPR012337">
    <property type="entry name" value="RNaseH-like_sf"/>
</dbReference>
<evidence type="ECO:0000256" key="2">
    <source>
        <dbReference type="ARBA" id="ARBA00012417"/>
    </source>
</evidence>
<evidence type="ECO:0000256" key="5">
    <source>
        <dbReference type="ARBA" id="ARBA00022705"/>
    </source>
</evidence>
<dbReference type="EMBL" id="CP111019">
    <property type="protein sequence ID" value="WAR11529.1"/>
    <property type="molecule type" value="Genomic_DNA"/>
</dbReference>
<evidence type="ECO:0000256" key="10">
    <source>
        <dbReference type="SAM" id="MobiDB-lite"/>
    </source>
</evidence>
<evidence type="ECO:0000256" key="6">
    <source>
        <dbReference type="ARBA" id="ARBA00022932"/>
    </source>
</evidence>
<comment type="similarity">
    <text evidence="1">Belongs to the DNA polymerase type-B family.</text>
</comment>
<evidence type="ECO:0000259" key="11">
    <source>
        <dbReference type="PROSITE" id="PS50157"/>
    </source>
</evidence>
<dbReference type="Pfam" id="PF03175">
    <property type="entry name" value="DNA_pol_B_2"/>
    <property type="match status" value="1"/>
</dbReference>
<comment type="catalytic activity">
    <reaction evidence="8">
        <text>DNA(n) + a 2'-deoxyribonucleoside 5'-triphosphate = DNA(n+1) + diphosphate</text>
        <dbReference type="Rhea" id="RHEA:22508"/>
        <dbReference type="Rhea" id="RHEA-COMP:17339"/>
        <dbReference type="Rhea" id="RHEA-COMP:17340"/>
        <dbReference type="ChEBI" id="CHEBI:33019"/>
        <dbReference type="ChEBI" id="CHEBI:61560"/>
        <dbReference type="ChEBI" id="CHEBI:173112"/>
        <dbReference type="EC" id="2.7.7.7"/>
    </reaction>
</comment>
<evidence type="ECO:0000256" key="9">
    <source>
        <dbReference type="PROSITE-ProRule" id="PRU00042"/>
    </source>
</evidence>
<dbReference type="PANTHER" id="PTHR33568:SF3">
    <property type="entry name" value="DNA-DIRECTED DNA POLYMERASE"/>
    <property type="match status" value="1"/>
</dbReference>
<evidence type="ECO:0000256" key="7">
    <source>
        <dbReference type="ARBA" id="ARBA00023125"/>
    </source>
</evidence>
<dbReference type="InterPro" id="IPR023211">
    <property type="entry name" value="DNA_pol_palm_dom_sf"/>
</dbReference>
<keyword evidence="7" id="KW-0238">DNA-binding</keyword>
<dbReference type="SUPFAM" id="SSF56672">
    <property type="entry name" value="DNA/RNA polymerases"/>
    <property type="match status" value="1"/>
</dbReference>
<evidence type="ECO:0000256" key="8">
    <source>
        <dbReference type="ARBA" id="ARBA00049244"/>
    </source>
</evidence>
<dbReference type="PROSITE" id="PS50157">
    <property type="entry name" value="ZINC_FINGER_C2H2_2"/>
    <property type="match status" value="3"/>
</dbReference>
<keyword evidence="6" id="KW-0239">DNA-directed DNA polymerase</keyword>
<feature type="domain" description="C2H2-type" evidence="11">
    <location>
        <begin position="205"/>
        <end position="232"/>
    </location>
</feature>
<evidence type="ECO:0000256" key="4">
    <source>
        <dbReference type="ARBA" id="ARBA00022695"/>
    </source>
</evidence>
<dbReference type="PROSITE" id="PS00028">
    <property type="entry name" value="ZINC_FINGER_C2H2_1"/>
    <property type="match status" value="4"/>
</dbReference>
<dbReference type="SMART" id="SM00355">
    <property type="entry name" value="ZnF_C2H2"/>
    <property type="match status" value="5"/>
</dbReference>
<organism evidence="12 13">
    <name type="scientific">Mya arenaria</name>
    <name type="common">Soft-shell clam</name>
    <dbReference type="NCBI Taxonomy" id="6604"/>
    <lineage>
        <taxon>Eukaryota</taxon>
        <taxon>Metazoa</taxon>
        <taxon>Spiralia</taxon>
        <taxon>Lophotrochozoa</taxon>
        <taxon>Mollusca</taxon>
        <taxon>Bivalvia</taxon>
        <taxon>Autobranchia</taxon>
        <taxon>Heteroconchia</taxon>
        <taxon>Euheterodonta</taxon>
        <taxon>Imparidentia</taxon>
        <taxon>Neoheterodontei</taxon>
        <taxon>Myida</taxon>
        <taxon>Myoidea</taxon>
        <taxon>Myidae</taxon>
        <taxon>Mya</taxon>
    </lineage>
</organism>
<reference evidence="12" key="1">
    <citation type="submission" date="2022-11" db="EMBL/GenBank/DDBJ databases">
        <title>Centuries of genome instability and evolution in soft-shell clam transmissible cancer (bioRxiv).</title>
        <authorList>
            <person name="Hart S.F.M."/>
            <person name="Yonemitsu M.A."/>
            <person name="Giersch R.M."/>
            <person name="Beal B.F."/>
            <person name="Arriagada G."/>
            <person name="Davis B.W."/>
            <person name="Ostrander E.A."/>
            <person name="Goff S.P."/>
            <person name="Metzger M.J."/>
        </authorList>
    </citation>
    <scope>NUCLEOTIDE SEQUENCE</scope>
    <source>
        <strain evidence="12">MELC-2E11</strain>
        <tissue evidence="12">Siphon/mantle</tissue>
    </source>
</reference>
<keyword evidence="4" id="KW-0548">Nucleotidyltransferase</keyword>
<dbReference type="InterPro" id="IPR036397">
    <property type="entry name" value="RNaseH_sf"/>
</dbReference>
<dbReference type="InterPro" id="IPR036236">
    <property type="entry name" value="Znf_C2H2_sf"/>
</dbReference>
<dbReference type="SUPFAM" id="SSF57667">
    <property type="entry name" value="beta-beta-alpha zinc fingers"/>
    <property type="match status" value="2"/>
</dbReference>
<dbReference type="Pfam" id="PF12874">
    <property type="entry name" value="zf-met"/>
    <property type="match status" value="1"/>
</dbReference>
<dbReference type="Proteomes" id="UP001164746">
    <property type="component" value="Chromosome 8"/>
</dbReference>
<evidence type="ECO:0000256" key="1">
    <source>
        <dbReference type="ARBA" id="ARBA00005755"/>
    </source>
</evidence>
<accession>A0ABY7ERG8</accession>
<dbReference type="Gene3D" id="3.90.1600.10">
    <property type="entry name" value="Palm domain of DNA polymerase"/>
    <property type="match status" value="1"/>
</dbReference>
<dbReference type="EC" id="2.7.7.7" evidence="2"/>
<dbReference type="InterPro" id="IPR004868">
    <property type="entry name" value="DNA-dir_DNA_pol_B_mt/vir"/>
</dbReference>
<proteinExistence type="inferred from homology"/>
<dbReference type="PANTHER" id="PTHR33568">
    <property type="entry name" value="DNA POLYMERASE"/>
    <property type="match status" value="1"/>
</dbReference>
<keyword evidence="9" id="KW-0862">Zinc</keyword>
<dbReference type="Pfam" id="PF00096">
    <property type="entry name" value="zf-C2H2"/>
    <property type="match status" value="1"/>
</dbReference>
<dbReference type="InterPro" id="IPR013087">
    <property type="entry name" value="Znf_C2H2_type"/>
</dbReference>
<keyword evidence="3" id="KW-0808">Transferase</keyword>
<feature type="region of interest" description="Disordered" evidence="10">
    <location>
        <begin position="254"/>
        <end position="282"/>
    </location>
</feature>
<feature type="domain" description="C2H2-type" evidence="11">
    <location>
        <begin position="233"/>
        <end position="260"/>
    </location>
</feature>
<keyword evidence="9" id="KW-0863">Zinc-finger</keyword>
<feature type="domain" description="C2H2-type" evidence="11">
    <location>
        <begin position="177"/>
        <end position="201"/>
    </location>
</feature>
<evidence type="ECO:0000256" key="3">
    <source>
        <dbReference type="ARBA" id="ARBA00022679"/>
    </source>
</evidence>
<evidence type="ECO:0000313" key="13">
    <source>
        <dbReference type="Proteomes" id="UP001164746"/>
    </source>
</evidence>
<keyword evidence="5" id="KW-0235">DNA replication</keyword>
<evidence type="ECO:0000313" key="12">
    <source>
        <dbReference type="EMBL" id="WAR11529.1"/>
    </source>
</evidence>
<sequence length="1241" mass="140772">MAVASLSRIFRAKQVLIDSNNRQRSMMGTLPSENKSSKISKLLILGSKYSSSAKSIYLDKQVPVGPDIIIVKGCLNVIISSGGVDSFCGSGGGDKPCGGGGGGGGGGDKPCGGGGGGGGVAPCGGGGGGGVALCGGGGGNASLNIEVEPRGLRAVQTQKLDLAQRKKSKQKTTAMTYQCEVCNVTFSKLSQLLQHRRTENHWPKFTCPSCKKSFTRKNNLKQHMKKHEDENNHHCPECLRVFTRRDALDEHFKQHENQSGGGRKRSSGDDADSNATNKKQKLSAKDDVKDYYRVDKISERRIEKFNSTASYYKISVKDMEIRELPNIIKTLKQIFQSIIDTIAGNIPSSDRVRVTMDNPQLDFPIVLRFMKRSELTSYEQFVLDETFGLEFVHVHLPNGSGTRGKPFVDISKLLNNKASVLQIRNTDELCCARAIVTAIARIEKHPQWNNIRLGHHAQKQLALNLHDKAGVPLQRCGIDEVKLFQSALPDYKIVVLSKDHFNAIIYEGQEDGIPIYLYSHNEHFDVITSVAGFLNRSYFCLKCKKGYSNKEQHACNNPCVHCHRIHDDDSFNWEHCIDCNRNFMNETCFAMHKQNHDVGTSTCSMYYKCKDCGQAINVRKHKKAHVCNEKYCKTCKEFVEEDHQCFMQPTEESESERETVKKKTNDTKYIFFDFECTQDQQLQCENGYLSGVHGKCVNCNKATCGSYKHQPNLCVAQRVCRHCLKNDLSSESECEYCGRNELIFKGEQTTQQFCKWLFSEENVGATVICHNFKGYDSYPILQYLHENAILPEVITNGTKFMSIKVPVCKMRFIDSINFIPMALADMPKAFGIAELSKGYFPHLYNRQENQTQTLTSLPDSKYYYPDGMKIDKRLEFIAWYDIHKNDAFDFQYELLKYCRSDVDILRKCCLKFRELFQDITHKNDIPGIDPFEKCLTIASACNLVFRRNFLEHESIGIIPSHGYRPEEKQSVMAYQWMAYLAHEKQINIQHGRNNGEKHIGPYKVDGYYERDGEKVVLEFHGCFWHGCSKCFSSKTVNPVNDMKVKNVRFVNEEAVQLDWVHGNDFVDDSSRTNVVIAAYTTAQARLKLYSYLQRLGQRCLYCDTDSIIFISRPGQWRPSLGDHLGDMTDEVSGNKITNFVTGGPKNYAYKTESCDKNGYFSICKVKGITLNFKNTLKINYDMVVDMVRGSSASSSVQVQDMKICRDITQTNIITRQETKDYRIVFDKRVIHENYLTYPYGY</sequence>